<keyword evidence="3" id="KW-0238">DNA-binding</keyword>
<feature type="compositionally biased region" description="Low complexity" evidence="8">
    <location>
        <begin position="331"/>
        <end position="340"/>
    </location>
</feature>
<protein>
    <recommendedName>
        <fullName evidence="7">Non-homologous end-joining factor 1</fullName>
    </recommendedName>
</protein>
<evidence type="ECO:0000256" key="1">
    <source>
        <dbReference type="ARBA" id="ARBA00004123"/>
    </source>
</evidence>
<dbReference type="EMBL" id="KV460262">
    <property type="protein sequence ID" value="OBT92736.1"/>
    <property type="molecule type" value="Genomic_DNA"/>
</dbReference>
<dbReference type="InterPro" id="IPR038051">
    <property type="entry name" value="XRCC4-like_N_sf"/>
</dbReference>
<organism evidence="11 12">
    <name type="scientific">Pseudogymnoascus verrucosus</name>
    <dbReference type="NCBI Taxonomy" id="342668"/>
    <lineage>
        <taxon>Eukaryota</taxon>
        <taxon>Fungi</taxon>
        <taxon>Dikarya</taxon>
        <taxon>Ascomycota</taxon>
        <taxon>Pezizomycotina</taxon>
        <taxon>Leotiomycetes</taxon>
        <taxon>Thelebolales</taxon>
        <taxon>Thelebolaceae</taxon>
        <taxon>Pseudogymnoascus</taxon>
    </lineage>
</organism>
<dbReference type="AlphaFoldDB" id="A0A1B8GA69"/>
<evidence type="ECO:0000256" key="3">
    <source>
        <dbReference type="ARBA" id="ARBA00023125"/>
    </source>
</evidence>
<keyword evidence="5" id="KW-0539">Nucleus</keyword>
<keyword evidence="12" id="KW-1185">Reference proteome</keyword>
<name>A0A1B8GA69_9PEZI</name>
<gene>
    <name evidence="11" type="ORF">VE01_09163</name>
</gene>
<dbReference type="PANTHER" id="PTHR32235:SF1">
    <property type="entry name" value="NON-HOMOLOGOUS END-JOINING FACTOR 1"/>
    <property type="match status" value="1"/>
</dbReference>
<evidence type="ECO:0000259" key="10">
    <source>
        <dbReference type="Pfam" id="PF21928"/>
    </source>
</evidence>
<feature type="compositionally biased region" description="Low complexity" evidence="8">
    <location>
        <begin position="443"/>
        <end position="453"/>
    </location>
</feature>
<dbReference type="InterPro" id="IPR015381">
    <property type="entry name" value="XLF-like_N"/>
</dbReference>
<dbReference type="STRING" id="342668.A0A1B8GA69"/>
<comment type="subcellular location">
    <subcellularLocation>
        <location evidence="1">Nucleus</location>
    </subcellularLocation>
</comment>
<feature type="compositionally biased region" description="Acidic residues" evidence="8">
    <location>
        <begin position="430"/>
        <end position="439"/>
    </location>
</feature>
<feature type="domain" description="XLF-like coiled-coil region" evidence="10">
    <location>
        <begin position="134"/>
        <end position="186"/>
    </location>
</feature>
<evidence type="ECO:0000256" key="2">
    <source>
        <dbReference type="ARBA" id="ARBA00022763"/>
    </source>
</evidence>
<reference evidence="11 12" key="1">
    <citation type="submission" date="2016-03" db="EMBL/GenBank/DDBJ databases">
        <title>Comparative genomics of Pseudogymnoascus destructans, the fungus causing white-nose syndrome of bats.</title>
        <authorList>
            <person name="Palmer J.M."/>
            <person name="Drees K.P."/>
            <person name="Foster J.T."/>
            <person name="Lindner D.L."/>
        </authorList>
    </citation>
    <scope>NUCLEOTIDE SEQUENCE [LARGE SCALE GENOMIC DNA]</scope>
    <source>
        <strain evidence="11 12">UAMH 10579</strain>
    </source>
</reference>
<reference evidence="12" key="2">
    <citation type="journal article" date="2018" name="Nat. Commun.">
        <title>Extreme sensitivity to ultraviolet light in the fungal pathogen causing white-nose syndrome of bats.</title>
        <authorList>
            <person name="Palmer J.M."/>
            <person name="Drees K.P."/>
            <person name="Foster J.T."/>
            <person name="Lindner D.L."/>
        </authorList>
    </citation>
    <scope>NUCLEOTIDE SEQUENCE [LARGE SCALE GENOMIC DNA]</scope>
    <source>
        <strain evidence="12">UAMH 10579</strain>
    </source>
</reference>
<dbReference type="Proteomes" id="UP000091956">
    <property type="component" value="Unassembled WGS sequence"/>
</dbReference>
<dbReference type="GeneID" id="28842549"/>
<dbReference type="Pfam" id="PF21928">
    <property type="entry name" value="XLF_CC"/>
    <property type="match status" value="1"/>
</dbReference>
<dbReference type="InterPro" id="IPR052287">
    <property type="entry name" value="NHEJ_factor"/>
</dbReference>
<sequence length="571" mass="62127">MAVSWRPFMISAIDSRMPPLLISTTFTTDSYKIYLTDLAHLWCEDLDRRAILRRSLAEDTSIDPSEDAGQLKLFLEKISLGLEGGKDVDLLLGLDTHAGKESSTGARNLEINMSIALPKPLQPLNWTIRLSSCPQSDFAMHFTIPLLCAQNARLKELDSLVGLLRDKDNVIQKLVDKLEATGAELGHLFPAVAGKGGRKTPRRVVEEKVKGLEVFAQEQWRTAMRKAEAEDEHDGVKTIIQGAFTKNSPVGSHAHGAELLGRFEKWWDQLKDGAIPLSTPKDGGNVDDAAAEDVKAEPADADMDTTEDEGTDGHADGFQVAATPPRQQILSSRAKPSSSRKPTRKQELSDDGTDDSDDLGASQSQHVTIRDSFPAPKEAVRPETKKIGAIGGGGKAAKTATKMKPEAEPEPDPEPEPVARATRSHKQDGADDDETETEDEGPKAPSKPTTPQKKSPPKPAAKAAKKGGLGKIGGKKSDPPPVPASPPKEDAPDAQKSEAPPKATKSRLGRIGHKPPKEEPGADEESRGRTEVKEEEKPRETSEERAQRKREELKRQLEEKAKAPAKKKRKF</sequence>
<accession>A0A1B8GA69</accession>
<feature type="compositionally biased region" description="Acidic residues" evidence="8">
    <location>
        <begin position="299"/>
        <end position="310"/>
    </location>
</feature>
<dbReference type="PANTHER" id="PTHR32235">
    <property type="entry name" value="NON-HOMOLOGOUS END-JOINING FACTOR 1"/>
    <property type="match status" value="1"/>
</dbReference>
<dbReference type="OrthoDB" id="2155935at2759"/>
<evidence type="ECO:0000256" key="6">
    <source>
        <dbReference type="ARBA" id="ARBA00025747"/>
    </source>
</evidence>
<dbReference type="InterPro" id="IPR053829">
    <property type="entry name" value="XLF-like_CC"/>
</dbReference>
<proteinExistence type="inferred from homology"/>
<evidence type="ECO:0000259" key="9">
    <source>
        <dbReference type="Pfam" id="PF09302"/>
    </source>
</evidence>
<evidence type="ECO:0000256" key="7">
    <source>
        <dbReference type="ARBA" id="ARBA00044529"/>
    </source>
</evidence>
<keyword evidence="4" id="KW-0234">DNA repair</keyword>
<dbReference type="Pfam" id="PF09302">
    <property type="entry name" value="XLF"/>
    <property type="match status" value="1"/>
</dbReference>
<feature type="compositionally biased region" description="Basic residues" evidence="8">
    <location>
        <begin position="504"/>
        <end position="514"/>
    </location>
</feature>
<dbReference type="GO" id="GO:0045027">
    <property type="term" value="F:DNA end binding"/>
    <property type="evidence" value="ECO:0007669"/>
    <property type="project" value="TreeGrafter"/>
</dbReference>
<feature type="compositionally biased region" description="Basic and acidic residues" evidence="8">
    <location>
        <begin position="487"/>
        <end position="496"/>
    </location>
</feature>
<dbReference type="GO" id="GO:0032807">
    <property type="term" value="C:DNA ligase IV complex"/>
    <property type="evidence" value="ECO:0007669"/>
    <property type="project" value="TreeGrafter"/>
</dbReference>
<dbReference type="CDD" id="cd22285">
    <property type="entry name" value="HD_XLF_N"/>
    <property type="match status" value="1"/>
</dbReference>
<feature type="region of interest" description="Disordered" evidence="8">
    <location>
        <begin position="294"/>
        <end position="571"/>
    </location>
</feature>
<dbReference type="GO" id="GO:0006303">
    <property type="term" value="P:double-strand break repair via nonhomologous end joining"/>
    <property type="evidence" value="ECO:0007669"/>
    <property type="project" value="UniProtKB-ARBA"/>
</dbReference>
<feature type="compositionally biased region" description="Basic and acidic residues" evidence="8">
    <location>
        <begin position="515"/>
        <end position="562"/>
    </location>
</feature>
<feature type="domain" description="XLF-like N-terminal" evidence="9">
    <location>
        <begin position="4"/>
        <end position="131"/>
    </location>
</feature>
<dbReference type="RefSeq" id="XP_018126469.1">
    <property type="nucleotide sequence ID" value="XM_018278579.2"/>
</dbReference>
<feature type="compositionally biased region" description="Acidic residues" evidence="8">
    <location>
        <begin position="349"/>
        <end position="358"/>
    </location>
</feature>
<evidence type="ECO:0000256" key="8">
    <source>
        <dbReference type="SAM" id="MobiDB-lite"/>
    </source>
</evidence>
<keyword evidence="2" id="KW-0227">DNA damage</keyword>
<dbReference type="Gene3D" id="2.170.210.10">
    <property type="entry name" value="DNA double-strand break repair and VJ recombination XRCC4, N-terminal"/>
    <property type="match status" value="1"/>
</dbReference>
<comment type="similarity">
    <text evidence="6">Belongs to the XRCC4-XLF family. XLF subfamily.</text>
</comment>
<evidence type="ECO:0000256" key="4">
    <source>
        <dbReference type="ARBA" id="ARBA00023204"/>
    </source>
</evidence>
<evidence type="ECO:0000313" key="12">
    <source>
        <dbReference type="Proteomes" id="UP000091956"/>
    </source>
</evidence>
<evidence type="ECO:0000256" key="5">
    <source>
        <dbReference type="ARBA" id="ARBA00023242"/>
    </source>
</evidence>
<evidence type="ECO:0000313" key="11">
    <source>
        <dbReference type="EMBL" id="OBT92736.1"/>
    </source>
</evidence>